<protein>
    <recommendedName>
        <fullName evidence="3">HEPN domain-containing protein</fullName>
    </recommendedName>
</protein>
<dbReference type="EMBL" id="CP060009">
    <property type="protein sequence ID" value="QNH03231.1"/>
    <property type="molecule type" value="Genomic_DNA"/>
</dbReference>
<proteinExistence type="predicted"/>
<keyword evidence="2" id="KW-1185">Reference proteome</keyword>
<reference evidence="1 2" key="1">
    <citation type="journal article" date="2020" name="Microbiol. Resour. Announc.">
        <title>Complete genome sequences of four natural Pseudomonas isolates that catabolize a wide range of aromatic compounds relevant to lignin valorization.</title>
        <authorList>
            <person name="Hatmaker E.A."/>
            <person name="Presley G."/>
            <person name="Cannon O."/>
            <person name="Guss A.M."/>
            <person name="Elkins J.G."/>
        </authorList>
    </citation>
    <scope>NUCLEOTIDE SEQUENCE [LARGE SCALE GENOMIC DNA]</scope>
    <source>
        <strain evidence="1 2">B10D7D</strain>
    </source>
</reference>
<evidence type="ECO:0000313" key="1">
    <source>
        <dbReference type="EMBL" id="QNH03231.1"/>
    </source>
</evidence>
<dbReference type="RefSeq" id="WP_179544634.1">
    <property type="nucleotide sequence ID" value="NZ_CP060009.1"/>
</dbReference>
<name>A0ABX6SP37_9PSED</name>
<accession>A0ABX6SP37</accession>
<dbReference type="Proteomes" id="UP000515254">
    <property type="component" value="Chromosome"/>
</dbReference>
<gene>
    <name evidence="1" type="ORF">HNQ25_11035</name>
</gene>
<organism evidence="1 2">
    <name type="scientific">Pseudomonas sediminis</name>
    <dbReference type="NCBI Taxonomy" id="1691904"/>
    <lineage>
        <taxon>Bacteria</taxon>
        <taxon>Pseudomonadati</taxon>
        <taxon>Pseudomonadota</taxon>
        <taxon>Gammaproteobacteria</taxon>
        <taxon>Pseudomonadales</taxon>
        <taxon>Pseudomonadaceae</taxon>
        <taxon>Pseudomonas</taxon>
    </lineage>
</organism>
<sequence length="207" mass="22994">MKPSSEFISANFAADPLGYSSLAWHKWGTLATENGFPIDISKPPTVEDLKNPVLWLSHAHALSEAAAHLVRHPPGFEHMPSGIRTICHSQYHAVALMLVGYSLEVCLKAMILIRLGPDKFTKQEQNHFHHKLEKLADFIPNLNTKDLAILKGLSHYIVWAGRYPDPGSKRMNNAVDIFEIAENNEITANALFTLAARVMGHAQKIIG</sequence>
<evidence type="ECO:0008006" key="3">
    <source>
        <dbReference type="Google" id="ProtNLM"/>
    </source>
</evidence>
<evidence type="ECO:0000313" key="2">
    <source>
        <dbReference type="Proteomes" id="UP000515254"/>
    </source>
</evidence>